<name>A0A7W4KG68_9PROT</name>
<dbReference type="PANTHER" id="PTHR43537">
    <property type="entry name" value="TRANSCRIPTIONAL REGULATOR, GNTR FAMILY"/>
    <property type="match status" value="1"/>
</dbReference>
<evidence type="ECO:0000313" key="5">
    <source>
        <dbReference type="EMBL" id="MBB2206382.1"/>
    </source>
</evidence>
<organism evidence="5 6">
    <name type="scientific">Gluconacetobacter takamatsuzukensis</name>
    <dbReference type="NCBI Taxonomy" id="1286190"/>
    <lineage>
        <taxon>Bacteria</taxon>
        <taxon>Pseudomonadati</taxon>
        <taxon>Pseudomonadota</taxon>
        <taxon>Alphaproteobacteria</taxon>
        <taxon>Acetobacterales</taxon>
        <taxon>Acetobacteraceae</taxon>
        <taxon>Gluconacetobacter</taxon>
    </lineage>
</organism>
<dbReference type="Proteomes" id="UP000540556">
    <property type="component" value="Unassembled WGS sequence"/>
</dbReference>
<keyword evidence="2" id="KW-0238">DNA-binding</keyword>
<dbReference type="AlphaFoldDB" id="A0A7W4KG68"/>
<keyword evidence="6" id="KW-1185">Reference proteome</keyword>
<proteinExistence type="predicted"/>
<dbReference type="GO" id="GO:0003700">
    <property type="term" value="F:DNA-binding transcription factor activity"/>
    <property type="evidence" value="ECO:0007669"/>
    <property type="project" value="InterPro"/>
</dbReference>
<dbReference type="Pfam" id="PF07729">
    <property type="entry name" value="FCD"/>
    <property type="match status" value="1"/>
</dbReference>
<evidence type="ECO:0000256" key="2">
    <source>
        <dbReference type="ARBA" id="ARBA00023125"/>
    </source>
</evidence>
<dbReference type="InterPro" id="IPR036388">
    <property type="entry name" value="WH-like_DNA-bd_sf"/>
</dbReference>
<reference evidence="5 6" key="1">
    <citation type="submission" date="2020-04" db="EMBL/GenBank/DDBJ databases">
        <title>Description of novel Gluconacetobacter.</title>
        <authorList>
            <person name="Sombolestani A."/>
        </authorList>
    </citation>
    <scope>NUCLEOTIDE SEQUENCE [LARGE SCALE GENOMIC DNA]</scope>
    <source>
        <strain evidence="5 6">LMG 27800</strain>
    </source>
</reference>
<feature type="domain" description="HTH gntR-type" evidence="4">
    <location>
        <begin position="12"/>
        <end position="79"/>
    </location>
</feature>
<dbReference type="PRINTS" id="PR00035">
    <property type="entry name" value="HTHGNTR"/>
</dbReference>
<dbReference type="SUPFAM" id="SSF46785">
    <property type="entry name" value="Winged helix' DNA-binding domain"/>
    <property type="match status" value="1"/>
</dbReference>
<dbReference type="SMART" id="SM00895">
    <property type="entry name" value="FCD"/>
    <property type="match status" value="1"/>
</dbReference>
<dbReference type="EMBL" id="JABEQK010000015">
    <property type="protein sequence ID" value="MBB2206382.1"/>
    <property type="molecule type" value="Genomic_DNA"/>
</dbReference>
<evidence type="ECO:0000256" key="3">
    <source>
        <dbReference type="ARBA" id="ARBA00023163"/>
    </source>
</evidence>
<dbReference type="InterPro" id="IPR000524">
    <property type="entry name" value="Tscrpt_reg_HTH_GntR"/>
</dbReference>
<dbReference type="Gene3D" id="1.10.10.10">
    <property type="entry name" value="Winged helix-like DNA-binding domain superfamily/Winged helix DNA-binding domain"/>
    <property type="match status" value="1"/>
</dbReference>
<dbReference type="PANTHER" id="PTHR43537:SF24">
    <property type="entry name" value="GLUCONATE OPERON TRANSCRIPTIONAL REPRESSOR"/>
    <property type="match status" value="1"/>
</dbReference>
<evidence type="ECO:0000313" key="6">
    <source>
        <dbReference type="Proteomes" id="UP000540556"/>
    </source>
</evidence>
<dbReference type="Pfam" id="PF00392">
    <property type="entry name" value="GntR"/>
    <property type="match status" value="1"/>
</dbReference>
<dbReference type="SUPFAM" id="SSF48008">
    <property type="entry name" value="GntR ligand-binding domain-like"/>
    <property type="match status" value="1"/>
</dbReference>
<dbReference type="CDD" id="cd07377">
    <property type="entry name" value="WHTH_GntR"/>
    <property type="match status" value="1"/>
</dbReference>
<evidence type="ECO:0000259" key="4">
    <source>
        <dbReference type="PROSITE" id="PS50949"/>
    </source>
</evidence>
<keyword evidence="3" id="KW-0804">Transcription</keyword>
<dbReference type="InterPro" id="IPR011711">
    <property type="entry name" value="GntR_C"/>
</dbReference>
<dbReference type="Gene3D" id="1.20.120.530">
    <property type="entry name" value="GntR ligand-binding domain-like"/>
    <property type="match status" value="1"/>
</dbReference>
<dbReference type="SMART" id="SM00345">
    <property type="entry name" value="HTH_GNTR"/>
    <property type="match status" value="1"/>
</dbReference>
<dbReference type="InterPro" id="IPR008920">
    <property type="entry name" value="TF_FadR/GntR_C"/>
</dbReference>
<protein>
    <submittedName>
        <fullName evidence="5">GntR family transcriptional regulator</fullName>
    </submittedName>
</protein>
<dbReference type="InterPro" id="IPR036390">
    <property type="entry name" value="WH_DNA-bd_sf"/>
</dbReference>
<gene>
    <name evidence="5" type="ORF">HLH27_15365</name>
</gene>
<keyword evidence="1" id="KW-0805">Transcription regulation</keyword>
<dbReference type="RefSeq" id="WP_182950922.1">
    <property type="nucleotide sequence ID" value="NZ_JABEQK010000015.1"/>
</dbReference>
<dbReference type="PROSITE" id="PS50949">
    <property type="entry name" value="HTH_GNTR"/>
    <property type="match status" value="1"/>
</dbReference>
<sequence length="230" mass="25724">MTTTSLTTEIGTSIPENLARLIGADITFGRLAAWTRLTEEQVANTYNVSRSPVREAIRLLERDGLIARSSRRGIWVAPLSLKDFDGVYACRIALEALAAEQAARSPHAASTRPAFDRLLTRLRTTLANGDTVGFFEADVEGSEIIYDLADNPTLRRLLLSLEKQALRYRYFAYQHSAEVTALSVNATRDIYARICEGDHARARALTETLIKDIWQSTREVLADFFSEKMP</sequence>
<dbReference type="GO" id="GO:0003677">
    <property type="term" value="F:DNA binding"/>
    <property type="evidence" value="ECO:0007669"/>
    <property type="project" value="UniProtKB-KW"/>
</dbReference>
<comment type="caution">
    <text evidence="5">The sequence shown here is derived from an EMBL/GenBank/DDBJ whole genome shotgun (WGS) entry which is preliminary data.</text>
</comment>
<evidence type="ECO:0000256" key="1">
    <source>
        <dbReference type="ARBA" id="ARBA00023015"/>
    </source>
</evidence>
<accession>A0A7W4KG68</accession>